<dbReference type="PANTHER" id="PTHR33387:SF3">
    <property type="entry name" value="DUF985 DOMAIN-CONTAINING PROTEIN"/>
    <property type="match status" value="1"/>
</dbReference>
<dbReference type="HOGENOM" id="CLU_088365_0_3_11"/>
<dbReference type="KEGG" id="nml:Namu_0592"/>
<dbReference type="AlphaFoldDB" id="C8X831"/>
<evidence type="ECO:0000313" key="2">
    <source>
        <dbReference type="EMBL" id="ACV77007.1"/>
    </source>
</evidence>
<dbReference type="PANTHER" id="PTHR33387">
    <property type="entry name" value="RMLC-LIKE JELLY ROLL FOLD PROTEIN"/>
    <property type="match status" value="1"/>
</dbReference>
<gene>
    <name evidence="2" type="ordered locus">Namu_0592</name>
</gene>
<organism evidence="2 3">
    <name type="scientific">Nakamurella multipartita (strain ATCC 700099 / DSM 44233 / CIP 104796 / JCM 9543 / NBRC 105858 / Y-104)</name>
    <name type="common">Microsphaera multipartita</name>
    <dbReference type="NCBI Taxonomy" id="479431"/>
    <lineage>
        <taxon>Bacteria</taxon>
        <taxon>Bacillati</taxon>
        <taxon>Actinomycetota</taxon>
        <taxon>Actinomycetes</taxon>
        <taxon>Nakamurellales</taxon>
        <taxon>Nakamurellaceae</taxon>
        <taxon>Nakamurella</taxon>
    </lineage>
</organism>
<sequence length="160" mass="17035">MSTDPAELDAGRALAQSLQLEPLALEGGRFRRTFTGGGISAILYMLIGSDFSAMHRLGSDEVYFHHQGAPLRLLLIEPTGAAHEVVLGPDVAAGQLPQLHVPGGWWQGSSSAGAWTLVSTVVAPEFSWDDIVLGDRQELTALAPGAAERIGQLTRDEPPR</sequence>
<dbReference type="InterPro" id="IPR011051">
    <property type="entry name" value="RmlC_Cupin_sf"/>
</dbReference>
<dbReference type="InterPro" id="IPR009327">
    <property type="entry name" value="Cupin_DUF985"/>
</dbReference>
<dbReference type="RefSeq" id="WP_015745924.1">
    <property type="nucleotide sequence ID" value="NC_013235.1"/>
</dbReference>
<evidence type="ECO:0000313" key="3">
    <source>
        <dbReference type="Proteomes" id="UP000002218"/>
    </source>
</evidence>
<proteinExistence type="predicted"/>
<dbReference type="Gene3D" id="2.60.120.10">
    <property type="entry name" value="Jelly Rolls"/>
    <property type="match status" value="1"/>
</dbReference>
<accession>C8X831</accession>
<dbReference type="SUPFAM" id="SSF51182">
    <property type="entry name" value="RmlC-like cupins"/>
    <property type="match status" value="1"/>
</dbReference>
<keyword evidence="3" id="KW-1185">Reference proteome</keyword>
<dbReference type="EMBL" id="CP001737">
    <property type="protein sequence ID" value="ACV77007.1"/>
    <property type="molecule type" value="Genomic_DNA"/>
</dbReference>
<dbReference type="InParanoid" id="C8X831"/>
<reference evidence="2 3" key="2">
    <citation type="journal article" date="2010" name="Stand. Genomic Sci.">
        <title>Complete genome sequence of Nakamurella multipartita type strain (Y-104).</title>
        <authorList>
            <person name="Tice H."/>
            <person name="Mayilraj S."/>
            <person name="Sims D."/>
            <person name="Lapidus A."/>
            <person name="Nolan M."/>
            <person name="Lucas S."/>
            <person name="Glavina Del Rio T."/>
            <person name="Copeland A."/>
            <person name="Cheng J.F."/>
            <person name="Meincke L."/>
            <person name="Bruce D."/>
            <person name="Goodwin L."/>
            <person name="Pitluck S."/>
            <person name="Ivanova N."/>
            <person name="Mavromatis K."/>
            <person name="Ovchinnikova G."/>
            <person name="Pati A."/>
            <person name="Chen A."/>
            <person name="Palaniappan K."/>
            <person name="Land M."/>
            <person name="Hauser L."/>
            <person name="Chang Y.J."/>
            <person name="Jeffries C.D."/>
            <person name="Detter J.C."/>
            <person name="Brettin T."/>
            <person name="Rohde M."/>
            <person name="Goker M."/>
            <person name="Bristow J."/>
            <person name="Eisen J.A."/>
            <person name="Markowitz V."/>
            <person name="Hugenholtz P."/>
            <person name="Kyrpides N.C."/>
            <person name="Klenk H.P."/>
            <person name="Chen F."/>
        </authorList>
    </citation>
    <scope>NUCLEOTIDE SEQUENCE [LARGE SCALE GENOMIC DNA]</scope>
    <source>
        <strain evidence="3">ATCC 700099 / DSM 44233 / CIP 104796 / JCM 9543 / NBRC 105858 / Y-104</strain>
    </source>
</reference>
<dbReference type="InterPro" id="IPR039935">
    <property type="entry name" value="YML079W-like"/>
</dbReference>
<evidence type="ECO:0000259" key="1">
    <source>
        <dbReference type="Pfam" id="PF06172"/>
    </source>
</evidence>
<dbReference type="InterPro" id="IPR014710">
    <property type="entry name" value="RmlC-like_jellyroll"/>
</dbReference>
<name>C8X831_NAKMY</name>
<dbReference type="eggNOG" id="COG3542">
    <property type="taxonomic scope" value="Bacteria"/>
</dbReference>
<dbReference type="Pfam" id="PF06172">
    <property type="entry name" value="Cupin_5"/>
    <property type="match status" value="1"/>
</dbReference>
<protein>
    <recommendedName>
        <fullName evidence="1">DUF985 domain-containing protein</fullName>
    </recommendedName>
</protein>
<dbReference type="Proteomes" id="UP000002218">
    <property type="component" value="Chromosome"/>
</dbReference>
<dbReference type="STRING" id="479431.Namu_0592"/>
<dbReference type="OrthoDB" id="9798288at2"/>
<reference evidence="3" key="1">
    <citation type="submission" date="2009-09" db="EMBL/GenBank/DDBJ databases">
        <title>The complete genome of Nakamurella multipartita DSM 44233.</title>
        <authorList>
            <consortium name="US DOE Joint Genome Institute (JGI-PGF)"/>
            <person name="Lucas S."/>
            <person name="Copeland A."/>
            <person name="Lapidus A."/>
            <person name="Glavina del Rio T."/>
            <person name="Dalin E."/>
            <person name="Tice H."/>
            <person name="Bruce D."/>
            <person name="Goodwin L."/>
            <person name="Pitluck S."/>
            <person name="Kyrpides N."/>
            <person name="Mavromatis K."/>
            <person name="Ivanova N."/>
            <person name="Ovchinnikova G."/>
            <person name="Sims D."/>
            <person name="Meincke L."/>
            <person name="Brettin T."/>
            <person name="Detter J.C."/>
            <person name="Han C."/>
            <person name="Larimer F."/>
            <person name="Land M."/>
            <person name="Hauser L."/>
            <person name="Markowitz V."/>
            <person name="Cheng J.-F."/>
            <person name="Hugenholtz P."/>
            <person name="Woyke T."/>
            <person name="Wu D."/>
            <person name="Klenk H.-P."/>
            <person name="Eisen J.A."/>
        </authorList>
    </citation>
    <scope>NUCLEOTIDE SEQUENCE [LARGE SCALE GENOMIC DNA]</scope>
    <source>
        <strain evidence="3">ATCC 700099 / DSM 44233 / CIP 104796 / JCM 9543 / NBRC 105858 / Y-104</strain>
    </source>
</reference>
<feature type="domain" description="DUF985" evidence="1">
    <location>
        <begin position="14"/>
        <end position="132"/>
    </location>
</feature>
<dbReference type="CDD" id="cd06121">
    <property type="entry name" value="cupin_YML079wp"/>
    <property type="match status" value="1"/>
</dbReference>